<dbReference type="RefSeq" id="WP_147254473.1">
    <property type="nucleotide sequence ID" value="NZ_VIWU01000001.1"/>
</dbReference>
<dbReference type="PANTHER" id="PTHR42905:SF16">
    <property type="entry name" value="CARBOXYPHOSPHONOENOLPYRUVATE PHOSPHONOMUTASE-LIKE PROTEIN (AFU_ORTHOLOGUE AFUA_5G07230)"/>
    <property type="match status" value="1"/>
</dbReference>
<dbReference type="GO" id="GO:0016829">
    <property type="term" value="F:lyase activity"/>
    <property type="evidence" value="ECO:0007669"/>
    <property type="project" value="UniProtKB-KW"/>
</dbReference>
<protein>
    <submittedName>
        <fullName evidence="1">2-methylisocitrate lyase-like PEP mutase family enzyme</fullName>
    </submittedName>
</protein>
<keyword evidence="2" id="KW-1185">Reference proteome</keyword>
<dbReference type="EMBL" id="VIWU01000001">
    <property type="protein sequence ID" value="TWF75236.1"/>
    <property type="molecule type" value="Genomic_DNA"/>
</dbReference>
<dbReference type="InterPro" id="IPR015813">
    <property type="entry name" value="Pyrv/PenolPyrv_kinase-like_dom"/>
</dbReference>
<name>A0A561SK18_9PSEU</name>
<dbReference type="OrthoDB" id="9780430at2"/>
<dbReference type="InterPro" id="IPR040442">
    <property type="entry name" value="Pyrv_kinase-like_dom_sf"/>
</dbReference>
<evidence type="ECO:0000313" key="2">
    <source>
        <dbReference type="Proteomes" id="UP000321261"/>
    </source>
</evidence>
<gene>
    <name evidence="1" type="ORF">FHX44_111120</name>
</gene>
<proteinExistence type="predicted"/>
<dbReference type="Proteomes" id="UP000321261">
    <property type="component" value="Unassembled WGS sequence"/>
</dbReference>
<dbReference type="InterPro" id="IPR039556">
    <property type="entry name" value="ICL/PEPM"/>
</dbReference>
<organism evidence="1 2">
    <name type="scientific">Pseudonocardia hierapolitana</name>
    <dbReference type="NCBI Taxonomy" id="1128676"/>
    <lineage>
        <taxon>Bacteria</taxon>
        <taxon>Bacillati</taxon>
        <taxon>Actinomycetota</taxon>
        <taxon>Actinomycetes</taxon>
        <taxon>Pseudonocardiales</taxon>
        <taxon>Pseudonocardiaceae</taxon>
        <taxon>Pseudonocardia</taxon>
    </lineage>
</organism>
<dbReference type="AlphaFoldDB" id="A0A561SK18"/>
<sequence>MTAAATELADRLRALHVPGKPLVLPNVWDAAGARAVVAAGFPAVATASAAIAPSLGFDDHENTPPDEMFAAVARIAAAVDVPVTADIERGYRLPAEEIAAQLLATGAVGCNLEDSDARTGELVPVGEQAQLLAGVRAAAPELVINARVDVFLHGSGSREERIAEAVRRGKAYAEAGADCVYPLVVDGLELAEARALVDEIGVPVNVAYLPSGPSLTELAQAGVARISFGPGLFRILHGHLEAALRTIAAGGDPYSR</sequence>
<dbReference type="Pfam" id="PF13714">
    <property type="entry name" value="PEP_mutase"/>
    <property type="match status" value="1"/>
</dbReference>
<comment type="caution">
    <text evidence="1">The sequence shown here is derived from an EMBL/GenBank/DDBJ whole genome shotgun (WGS) entry which is preliminary data.</text>
</comment>
<dbReference type="CDD" id="cd00377">
    <property type="entry name" value="ICL_PEPM"/>
    <property type="match status" value="1"/>
</dbReference>
<keyword evidence="1" id="KW-0456">Lyase</keyword>
<dbReference type="SUPFAM" id="SSF51621">
    <property type="entry name" value="Phosphoenolpyruvate/pyruvate domain"/>
    <property type="match status" value="1"/>
</dbReference>
<evidence type="ECO:0000313" key="1">
    <source>
        <dbReference type="EMBL" id="TWF75236.1"/>
    </source>
</evidence>
<dbReference type="PANTHER" id="PTHR42905">
    <property type="entry name" value="PHOSPHOENOLPYRUVATE CARBOXYLASE"/>
    <property type="match status" value="1"/>
</dbReference>
<reference evidence="1 2" key="1">
    <citation type="submission" date="2019-06" db="EMBL/GenBank/DDBJ databases">
        <title>Sequencing the genomes of 1000 actinobacteria strains.</title>
        <authorList>
            <person name="Klenk H.-P."/>
        </authorList>
    </citation>
    <scope>NUCLEOTIDE SEQUENCE [LARGE SCALE GENOMIC DNA]</scope>
    <source>
        <strain evidence="1 2">DSM 45671</strain>
    </source>
</reference>
<accession>A0A561SK18</accession>
<dbReference type="Gene3D" id="3.20.20.60">
    <property type="entry name" value="Phosphoenolpyruvate-binding domains"/>
    <property type="match status" value="1"/>
</dbReference>